<dbReference type="Pfam" id="PF00106">
    <property type="entry name" value="adh_short"/>
    <property type="match status" value="1"/>
</dbReference>
<sequence>MWGNRMTSTIAVVGAGPGLGRAIARRFGTAGHPVALISRNRAKLQPIADSLATEGITVRAYPADVTDGAGLTAALESAAADLGRIGVLSYSPAPNLDHSTGEMPDFAAMGFTTALETTPESVRTQVDLIVGGALTAVAAVLPGMRKEGNGALLFTTGASAILPMAVLGNAAIAQAGLRHWATSIQGDLAGEGVYVGHVSVGLPIVPGGGEGDPDAIAERWYQLAQARDTFETTIGF</sequence>
<dbReference type="Gene3D" id="3.40.50.720">
    <property type="entry name" value="NAD(P)-binding Rossmann-like Domain"/>
    <property type="match status" value="1"/>
</dbReference>
<organism evidence="1 2">
    <name type="scientific">Nonomuraea solani</name>
    <dbReference type="NCBI Taxonomy" id="1144553"/>
    <lineage>
        <taxon>Bacteria</taxon>
        <taxon>Bacillati</taxon>
        <taxon>Actinomycetota</taxon>
        <taxon>Actinomycetes</taxon>
        <taxon>Streptosporangiales</taxon>
        <taxon>Streptosporangiaceae</taxon>
        <taxon>Nonomuraea</taxon>
    </lineage>
</organism>
<dbReference type="PANTHER" id="PTHR43431">
    <property type="entry name" value="OXIDOREDUCTASE, SHORT CHAIN DEHYDROGENASE/REDUCTASE FAMILY (AFU_ORTHOLOGUE AFUA_5G14000)"/>
    <property type="match status" value="1"/>
</dbReference>
<dbReference type="InterPro" id="IPR002347">
    <property type="entry name" value="SDR_fam"/>
</dbReference>
<proteinExistence type="predicted"/>
<name>A0A1H6EUA2_9ACTN</name>
<keyword evidence="2" id="KW-1185">Reference proteome</keyword>
<evidence type="ECO:0000313" key="2">
    <source>
        <dbReference type="Proteomes" id="UP000236732"/>
    </source>
</evidence>
<accession>A0A1H6EUA2</accession>
<dbReference type="EMBL" id="FNVT01000020">
    <property type="protein sequence ID" value="SEH01362.1"/>
    <property type="molecule type" value="Genomic_DNA"/>
</dbReference>
<dbReference type="AlphaFoldDB" id="A0A1H6EUA2"/>
<dbReference type="Proteomes" id="UP000236732">
    <property type="component" value="Unassembled WGS sequence"/>
</dbReference>
<reference evidence="1 2" key="1">
    <citation type="submission" date="2016-10" db="EMBL/GenBank/DDBJ databases">
        <authorList>
            <person name="de Groot N.N."/>
        </authorList>
    </citation>
    <scope>NUCLEOTIDE SEQUENCE [LARGE SCALE GENOMIC DNA]</scope>
    <source>
        <strain evidence="1 2">CGMCC 4.7037</strain>
    </source>
</reference>
<evidence type="ECO:0000313" key="1">
    <source>
        <dbReference type="EMBL" id="SEH01362.1"/>
    </source>
</evidence>
<dbReference type="InterPro" id="IPR036291">
    <property type="entry name" value="NAD(P)-bd_dom_sf"/>
</dbReference>
<protein>
    <submittedName>
        <fullName evidence="1">Short-chain dehydrogenase</fullName>
    </submittedName>
</protein>
<dbReference type="PRINTS" id="PR00081">
    <property type="entry name" value="GDHRDH"/>
</dbReference>
<dbReference type="SUPFAM" id="SSF51735">
    <property type="entry name" value="NAD(P)-binding Rossmann-fold domains"/>
    <property type="match status" value="1"/>
</dbReference>
<gene>
    <name evidence="1" type="ORF">SAMN05444920_12066</name>
</gene>
<dbReference type="PANTHER" id="PTHR43431:SF7">
    <property type="entry name" value="OXIDOREDUCTASE, SHORT CHAIN DEHYDROGENASE_REDUCTASE FAMILY (AFU_ORTHOLOGUE AFUA_5G14000)"/>
    <property type="match status" value="1"/>
</dbReference>